<dbReference type="PANTHER" id="PTHR33223">
    <property type="entry name" value="CCHC-TYPE DOMAIN-CONTAINING PROTEIN"/>
    <property type="match status" value="1"/>
</dbReference>
<feature type="region of interest" description="Disordered" evidence="2">
    <location>
        <begin position="417"/>
        <end position="443"/>
    </location>
</feature>
<reference evidence="3 4" key="1">
    <citation type="submission" date="2019-08" db="EMBL/GenBank/DDBJ databases">
        <title>Draft genome sequences of two oriental melons (Cucumis melo L. var makuwa).</title>
        <authorList>
            <person name="Kwon S.-Y."/>
        </authorList>
    </citation>
    <scope>NUCLEOTIDE SEQUENCE [LARGE SCALE GENOMIC DNA]</scope>
    <source>
        <strain evidence="4">cv. SW 3</strain>
        <tissue evidence="3">Leaf</tissue>
    </source>
</reference>
<dbReference type="Proteomes" id="UP000321393">
    <property type="component" value="Unassembled WGS sequence"/>
</dbReference>
<organism evidence="3 4">
    <name type="scientific">Cucumis melo var. makuwa</name>
    <name type="common">Oriental melon</name>
    <dbReference type="NCBI Taxonomy" id="1194695"/>
    <lineage>
        <taxon>Eukaryota</taxon>
        <taxon>Viridiplantae</taxon>
        <taxon>Streptophyta</taxon>
        <taxon>Embryophyta</taxon>
        <taxon>Tracheophyta</taxon>
        <taxon>Spermatophyta</taxon>
        <taxon>Magnoliopsida</taxon>
        <taxon>eudicotyledons</taxon>
        <taxon>Gunneridae</taxon>
        <taxon>Pentapetalae</taxon>
        <taxon>rosids</taxon>
        <taxon>fabids</taxon>
        <taxon>Cucurbitales</taxon>
        <taxon>Cucurbitaceae</taxon>
        <taxon>Benincaseae</taxon>
        <taxon>Cucumis</taxon>
    </lineage>
</organism>
<feature type="compositionally biased region" description="Basic and acidic residues" evidence="2">
    <location>
        <begin position="434"/>
        <end position="443"/>
    </location>
</feature>
<comment type="caution">
    <text evidence="3">The sequence shown here is derived from an EMBL/GenBank/DDBJ whole genome shotgun (WGS) entry which is preliminary data.</text>
</comment>
<sequence length="587" mass="67948">MVDTYASEVVAQLIPNEDLWENVSQWSEHFQLESGVSWPKKLEVQLPKTCQLGFINNNLKELKILWKSLMPEQRAEFTKAYGSIGKKGLSLIALCIYGTIIFPRIKGYVEEEVVKIFVGIERGAYGEALLILLFWYYVNSGQNNLRQLYLREEVKKWVQQAVNTQRDLDEAKQKRLQLEKENDSLNTEAIQVRKKNKSLLRNIANLHEEIEAKTTTMEIEVLQNSIKEYKSQLIQVENKNRFLQKAVNSSESQLLICRKAKEVLTDDYAQLIEKYQEMSIDFMMWKDEYETLRRKYDDAIGRMERGAEKLRQMAGMADQFSMQARTLRQGVIPTRDTNRELSHFLGIIGQYLEQLLTTGRGKSVVGTSSQVEVDLNQVLEDMPAYPPGFTPQRSYSPRMVDRTYPTSFFMPNSNTTTQQAAHVSNPISTPTTESGKKISEEQSSRKRLEFLEERLCAIEGADMYGSIDATQLCLISDVVIPPKFKILDFEKYNGTTCPKSHIVMYCRKMPAYARDDKLLIYCFQESLVGPASRWHMQLDGSQVHRCKDLANSFLKQYKYNIDMAPDRLDLQRMEKKNVETFKEYAQR</sequence>
<feature type="coiled-coil region" evidence="1">
    <location>
        <begin position="154"/>
        <end position="253"/>
    </location>
</feature>
<feature type="compositionally biased region" description="Polar residues" evidence="2">
    <location>
        <begin position="417"/>
        <end position="433"/>
    </location>
</feature>
<dbReference type="AlphaFoldDB" id="A0A5A7T0F3"/>
<gene>
    <name evidence="3" type="ORF">E6C27_scaffold213G00700</name>
</gene>
<keyword evidence="1" id="KW-0175">Coiled coil</keyword>
<protein>
    <submittedName>
        <fullName evidence="3">Glial fibrillary acidic protein-like</fullName>
    </submittedName>
</protein>
<accession>A0A5A7T0F3</accession>
<evidence type="ECO:0000256" key="2">
    <source>
        <dbReference type="SAM" id="MobiDB-lite"/>
    </source>
</evidence>
<evidence type="ECO:0000256" key="1">
    <source>
        <dbReference type="SAM" id="Coils"/>
    </source>
</evidence>
<proteinExistence type="predicted"/>
<dbReference type="EMBL" id="SSTE01020479">
    <property type="protein sequence ID" value="KAA0034829.1"/>
    <property type="molecule type" value="Genomic_DNA"/>
</dbReference>
<evidence type="ECO:0000313" key="3">
    <source>
        <dbReference type="EMBL" id="KAA0034829.1"/>
    </source>
</evidence>
<evidence type="ECO:0000313" key="4">
    <source>
        <dbReference type="Proteomes" id="UP000321393"/>
    </source>
</evidence>
<name>A0A5A7T0F3_CUCMM</name>
<dbReference type="OrthoDB" id="1750196at2759"/>
<dbReference type="PANTHER" id="PTHR33223:SF8">
    <property type="entry name" value="OS04G0172440 PROTEIN"/>
    <property type="match status" value="1"/>
</dbReference>